<evidence type="ECO:0000313" key="2">
    <source>
        <dbReference type="EMBL" id="CAD9756059.1"/>
    </source>
</evidence>
<accession>A0A7S2X8U3</accession>
<proteinExistence type="predicted"/>
<feature type="region of interest" description="Disordered" evidence="1">
    <location>
        <begin position="33"/>
        <end position="58"/>
    </location>
</feature>
<name>A0A7S2X8U3_9EUKA</name>
<evidence type="ECO:0000256" key="1">
    <source>
        <dbReference type="SAM" id="MobiDB-lite"/>
    </source>
</evidence>
<sequence>MEIIVENLRNPTPVFKDGCWMLRTPMAKAFDRKQCTIPSSNGISKSTPTPGPDTANDETKTVEWPLLQDTLRPLCQSLSRYPPPQEHLFLFDPSKPKGPQDDDESACDLARCWEAPRVLKRDLSHLRMLHATVLSAGHWHLPSNFQPAVCSVATNLNRWIDSGTAPPAGAEKKNTLACP</sequence>
<reference evidence="2" key="1">
    <citation type="submission" date="2021-01" db="EMBL/GenBank/DDBJ databases">
        <authorList>
            <person name="Corre E."/>
            <person name="Pelletier E."/>
            <person name="Niang G."/>
            <person name="Scheremetjew M."/>
            <person name="Finn R."/>
            <person name="Kale V."/>
            <person name="Holt S."/>
            <person name="Cochrane G."/>
            <person name="Meng A."/>
            <person name="Brown T."/>
            <person name="Cohen L."/>
        </authorList>
    </citation>
    <scope>NUCLEOTIDE SEQUENCE</scope>
    <source>
        <strain evidence="2">CCMP622</strain>
    </source>
</reference>
<dbReference type="EMBL" id="HBHP01009734">
    <property type="protein sequence ID" value="CAD9756059.1"/>
    <property type="molecule type" value="Transcribed_RNA"/>
</dbReference>
<protein>
    <submittedName>
        <fullName evidence="2">Uncharacterized protein</fullName>
    </submittedName>
</protein>
<organism evidence="2">
    <name type="scientific">Lotharella oceanica</name>
    <dbReference type="NCBI Taxonomy" id="641309"/>
    <lineage>
        <taxon>Eukaryota</taxon>
        <taxon>Sar</taxon>
        <taxon>Rhizaria</taxon>
        <taxon>Cercozoa</taxon>
        <taxon>Chlorarachniophyceae</taxon>
        <taxon>Lotharella</taxon>
    </lineage>
</organism>
<gene>
    <name evidence="2" type="ORF">LSP00402_LOCUS6013</name>
</gene>
<dbReference type="AlphaFoldDB" id="A0A7S2X8U3"/>
<feature type="compositionally biased region" description="Polar residues" evidence="1">
    <location>
        <begin position="36"/>
        <end position="48"/>
    </location>
</feature>